<dbReference type="SUPFAM" id="SSF51161">
    <property type="entry name" value="Trimeric LpxA-like enzymes"/>
    <property type="match status" value="1"/>
</dbReference>
<keyword evidence="5" id="KW-0808">Transferase</keyword>
<dbReference type="InterPro" id="IPR050179">
    <property type="entry name" value="Trans_hexapeptide_repeat"/>
</dbReference>
<gene>
    <name evidence="5" type="ORF">DEW08_30015</name>
</gene>
<evidence type="ECO:0000256" key="1">
    <source>
        <dbReference type="ARBA" id="ARBA00007274"/>
    </source>
</evidence>
<feature type="domain" description="PglD N-terminal" evidence="4">
    <location>
        <begin position="6"/>
        <end position="78"/>
    </location>
</feature>
<accession>A0A2S2D0G6</accession>
<dbReference type="Pfam" id="PF17836">
    <property type="entry name" value="PglD_N"/>
    <property type="match status" value="1"/>
</dbReference>
<reference evidence="6" key="1">
    <citation type="submission" date="2018-05" db="EMBL/GenBank/DDBJ databases">
        <title>Azospirillum thermophila sp. nov., a novel isolated from hot spring.</title>
        <authorList>
            <person name="Zhao Z."/>
        </authorList>
    </citation>
    <scope>NUCLEOTIDE SEQUENCE [LARGE SCALE GENOMIC DNA]</scope>
    <source>
        <strain evidence="6">CFH 70021</strain>
        <plasmid evidence="6">unnamed4</plasmid>
    </source>
</reference>
<evidence type="ECO:0000259" key="4">
    <source>
        <dbReference type="Pfam" id="PF17836"/>
    </source>
</evidence>
<evidence type="ECO:0000313" key="5">
    <source>
        <dbReference type="EMBL" id="AWK90249.1"/>
    </source>
</evidence>
<keyword evidence="6" id="KW-1185">Reference proteome</keyword>
<feature type="site" description="Increases basicity of active site His" evidence="2">
    <location>
        <position position="135"/>
    </location>
</feature>
<dbReference type="InterPro" id="IPR041561">
    <property type="entry name" value="PglD_N"/>
</dbReference>
<evidence type="ECO:0000256" key="3">
    <source>
        <dbReference type="PIRSR" id="PIRSR620019-2"/>
    </source>
</evidence>
<keyword evidence="5" id="KW-0614">Plasmid</keyword>
<organism evidence="5 6">
    <name type="scientific">Azospirillum thermophilum</name>
    <dbReference type="NCBI Taxonomy" id="2202148"/>
    <lineage>
        <taxon>Bacteria</taxon>
        <taxon>Pseudomonadati</taxon>
        <taxon>Pseudomonadota</taxon>
        <taxon>Alphaproteobacteria</taxon>
        <taxon>Rhodospirillales</taxon>
        <taxon>Azospirillaceae</taxon>
        <taxon>Azospirillum</taxon>
    </lineage>
</organism>
<dbReference type="NCBIfam" id="TIGR03570">
    <property type="entry name" value="NeuD_NnaD"/>
    <property type="match status" value="1"/>
</dbReference>
<dbReference type="CDD" id="cd03360">
    <property type="entry name" value="LbH_AT_putative"/>
    <property type="match status" value="1"/>
</dbReference>
<feature type="active site" description="Proton acceptor" evidence="2">
    <location>
        <position position="134"/>
    </location>
</feature>
<feature type="binding site" evidence="3">
    <location>
        <position position="143"/>
    </location>
    <ligand>
        <name>acetyl-CoA</name>
        <dbReference type="ChEBI" id="CHEBI:57288"/>
    </ligand>
</feature>
<dbReference type="Gene3D" id="2.160.10.10">
    <property type="entry name" value="Hexapeptide repeat proteins"/>
    <property type="match status" value="1"/>
</dbReference>
<dbReference type="AlphaFoldDB" id="A0A2S2D0G6"/>
<dbReference type="PANTHER" id="PTHR43300:SF7">
    <property type="entry name" value="UDP-N-ACETYLBACILLOSAMINE N-ACETYLTRANSFERASE"/>
    <property type="match status" value="1"/>
</dbReference>
<protein>
    <submittedName>
        <fullName evidence="5">Sugar acetyltransferase</fullName>
    </submittedName>
</protein>
<evidence type="ECO:0000313" key="6">
    <source>
        <dbReference type="Proteomes" id="UP000245629"/>
    </source>
</evidence>
<dbReference type="EMBL" id="CP029359">
    <property type="protein sequence ID" value="AWK90249.1"/>
    <property type="molecule type" value="Genomic_DNA"/>
</dbReference>
<feature type="binding site" evidence="3">
    <location>
        <position position="67"/>
    </location>
    <ligand>
        <name>substrate</name>
    </ligand>
</feature>
<evidence type="ECO:0000256" key="2">
    <source>
        <dbReference type="PIRSR" id="PIRSR620019-1"/>
    </source>
</evidence>
<dbReference type="KEGG" id="azz:DEW08_30015"/>
<dbReference type="Gene3D" id="3.40.50.20">
    <property type="match status" value="1"/>
</dbReference>
<dbReference type="Proteomes" id="UP000245629">
    <property type="component" value="Plasmid unnamed4"/>
</dbReference>
<dbReference type="RefSeq" id="WP_109334371.1">
    <property type="nucleotide sequence ID" value="NZ_CP029359.1"/>
</dbReference>
<sequence>MTLPPVVLLGGGGHARVLADTLRCAGFSVAGVAGPTPPAWPGLPWLGSDDTIRQAVPEPFLLANGIGDIALRHTLYDRMAAQGHGFVTVCHPAATVAQDVMLADGVQVFAGAVVQPGVEVAADALLNSRCSIDHDCRIGPHAHVAPGAVLCGGVVVGEGALIGAGAVVTPGRRIGAFARVGAGAVVVEDVPSGTVVAGVPARPLRKDEDR</sequence>
<dbReference type="InterPro" id="IPR020019">
    <property type="entry name" value="AcTrfase_PglD-like"/>
</dbReference>
<dbReference type="InterPro" id="IPR001451">
    <property type="entry name" value="Hexapep"/>
</dbReference>
<dbReference type="PANTHER" id="PTHR43300">
    <property type="entry name" value="ACETYLTRANSFERASE"/>
    <property type="match status" value="1"/>
</dbReference>
<dbReference type="Pfam" id="PF00132">
    <property type="entry name" value="Hexapep"/>
    <property type="match status" value="1"/>
</dbReference>
<name>A0A2S2D0G6_9PROT</name>
<proteinExistence type="inferred from homology"/>
<dbReference type="GO" id="GO:0016740">
    <property type="term" value="F:transferase activity"/>
    <property type="evidence" value="ECO:0007669"/>
    <property type="project" value="UniProtKB-KW"/>
</dbReference>
<geneLocation type="plasmid" evidence="5 6">
    <name>unnamed4</name>
</geneLocation>
<dbReference type="OrthoDB" id="9815592at2"/>
<comment type="similarity">
    <text evidence="1">Belongs to the transferase hexapeptide repeat family.</text>
</comment>
<dbReference type="InterPro" id="IPR011004">
    <property type="entry name" value="Trimer_LpxA-like_sf"/>
</dbReference>